<reference evidence="3 4" key="1">
    <citation type="journal article" date="2015" name="Nature">
        <title>rRNA introns, odd ribosomes, and small enigmatic genomes across a large radiation of phyla.</title>
        <authorList>
            <person name="Brown C.T."/>
            <person name="Hug L.A."/>
            <person name="Thomas B.C."/>
            <person name="Sharon I."/>
            <person name="Castelle C.J."/>
            <person name="Singh A."/>
            <person name="Wilkins M.J."/>
            <person name="Williams K.H."/>
            <person name="Banfield J.F."/>
        </authorList>
    </citation>
    <scope>NUCLEOTIDE SEQUENCE [LARGE SCALE GENOMIC DNA]</scope>
</reference>
<dbReference type="SUPFAM" id="SSF89447">
    <property type="entry name" value="AbrB/MazE/MraZ-like"/>
    <property type="match status" value="1"/>
</dbReference>
<name>A0A0G0KH86_9BACT</name>
<proteinExistence type="predicted"/>
<evidence type="ECO:0000313" key="3">
    <source>
        <dbReference type="EMBL" id="KKQ78087.1"/>
    </source>
</evidence>
<gene>
    <name evidence="3" type="ORF">US99_C0030G0003</name>
</gene>
<evidence type="ECO:0000256" key="1">
    <source>
        <dbReference type="PROSITE-ProRule" id="PRU01076"/>
    </source>
</evidence>
<dbReference type="AlphaFoldDB" id="A0A0G0KH86"/>
<feature type="domain" description="SpoVT-AbrB" evidence="2">
    <location>
        <begin position="4"/>
        <end position="49"/>
    </location>
</feature>
<comment type="caution">
    <text evidence="3">The sequence shown here is derived from an EMBL/GenBank/DDBJ whole genome shotgun (WGS) entry which is preliminary data.</text>
</comment>
<protein>
    <recommendedName>
        <fullName evidence="2">SpoVT-AbrB domain-containing protein</fullName>
    </recommendedName>
</protein>
<dbReference type="EMBL" id="LBVC01000030">
    <property type="protein sequence ID" value="KKQ78087.1"/>
    <property type="molecule type" value="Genomic_DNA"/>
</dbReference>
<dbReference type="NCBIfam" id="TIGR01439">
    <property type="entry name" value="lp_hng_hel_AbrB"/>
    <property type="match status" value="1"/>
</dbReference>
<dbReference type="SMART" id="SM00966">
    <property type="entry name" value="SpoVT_AbrB"/>
    <property type="match status" value="1"/>
</dbReference>
<keyword evidence="1" id="KW-0238">DNA-binding</keyword>
<dbReference type="Gene3D" id="2.10.260.10">
    <property type="match status" value="1"/>
</dbReference>
<dbReference type="Pfam" id="PF04014">
    <property type="entry name" value="MazE_antitoxin"/>
    <property type="match status" value="1"/>
</dbReference>
<evidence type="ECO:0000313" key="4">
    <source>
        <dbReference type="Proteomes" id="UP000034324"/>
    </source>
</evidence>
<dbReference type="PATRIC" id="fig|1618432.3.peg.444"/>
<evidence type="ECO:0000259" key="2">
    <source>
        <dbReference type="PROSITE" id="PS51740"/>
    </source>
</evidence>
<dbReference type="Proteomes" id="UP000034324">
    <property type="component" value="Unassembled WGS sequence"/>
</dbReference>
<dbReference type="InterPro" id="IPR037914">
    <property type="entry name" value="SpoVT-AbrB_sf"/>
</dbReference>
<dbReference type="GO" id="GO:0003677">
    <property type="term" value="F:DNA binding"/>
    <property type="evidence" value="ECO:0007669"/>
    <property type="project" value="UniProtKB-UniRule"/>
</dbReference>
<dbReference type="PROSITE" id="PS51740">
    <property type="entry name" value="SPOVT_ABRB"/>
    <property type="match status" value="1"/>
</dbReference>
<organism evidence="3 4">
    <name type="scientific">Candidatus Daviesbacteria bacterium GW2011_GWF2_38_6</name>
    <dbReference type="NCBI Taxonomy" id="1618432"/>
    <lineage>
        <taxon>Bacteria</taxon>
        <taxon>Candidatus Daviesiibacteriota</taxon>
    </lineage>
</organism>
<accession>A0A0G0KH86</accession>
<sequence length="100" mass="11233">MKVGNIVEPNAKGQIVIPKEVRDQLGIRLGVALNLIVGAGGIHLYPIDDVITAVDGTDFRLKIWEKTAGAWSKDSRELDRMLKRRRKIELEASAKRKKAW</sequence>
<dbReference type="InterPro" id="IPR007159">
    <property type="entry name" value="SpoVT-AbrB_dom"/>
</dbReference>